<comment type="caution">
    <text evidence="3">The sequence shown here is derived from an EMBL/GenBank/DDBJ whole genome shotgun (WGS) entry which is preliminary data.</text>
</comment>
<dbReference type="InterPro" id="IPR046960">
    <property type="entry name" value="PPR_At4g14850-like_plant"/>
</dbReference>
<dbReference type="AlphaFoldDB" id="A0A7J0F084"/>
<feature type="repeat" description="PPR" evidence="2">
    <location>
        <begin position="248"/>
        <end position="282"/>
    </location>
</feature>
<accession>A0A7J0F084</accession>
<keyword evidence="4" id="KW-1185">Reference proteome</keyword>
<dbReference type="GO" id="GO:0009451">
    <property type="term" value="P:RNA modification"/>
    <property type="evidence" value="ECO:0007669"/>
    <property type="project" value="InterPro"/>
</dbReference>
<dbReference type="OrthoDB" id="185373at2759"/>
<feature type="repeat" description="PPR" evidence="2">
    <location>
        <begin position="186"/>
        <end position="220"/>
    </location>
</feature>
<evidence type="ECO:0000256" key="1">
    <source>
        <dbReference type="ARBA" id="ARBA00022737"/>
    </source>
</evidence>
<feature type="repeat" description="PPR" evidence="2">
    <location>
        <begin position="407"/>
        <end position="441"/>
    </location>
</feature>
<dbReference type="PANTHER" id="PTHR47926">
    <property type="entry name" value="PENTATRICOPEPTIDE REPEAT-CONTAINING PROTEIN"/>
    <property type="match status" value="1"/>
</dbReference>
<sequence length="634" mass="71837">MYQLNSRIMRCFKDGDIETARRVFDEMPHKNVVTWNCMISGYVRNKMIREAGEVFDTMPSRNVVSWTAMLNGYAKSGRLEEARNLFDQIHNKNIVCWNSMISGYIFNGRMDVARELFDAMPIKNTVSWVIVVEGYFRYGMVQKAKELFNHAPVKNVSLYNALLCGYVEIGSVEASWELFMGMPERDVASWTTMITGFSRAGKMENARGLFEEMPKKDVIAWTAMIQGYLHNNLVEDAQKLFNKMPHRDTIAWNSMIGGHIQNGRFEDALELFMKMPRLDIVSWNSILQGYVQQDDMITASNFFNQMPHKDETSWNIMITGYQSDESFILFSQMLGTGFKPDQGTLTSVISVCGALAAHGWGRSVHLYVIKIGYENDTAVSSSLISMYSKCGFVNDAALVFEKMINRDTVAWNAIIVAQACHGFAVEALKLFLLMIDAGVTPDHVTFLGILTACGHAGLVDEGWKYFKAMENDRNLIPKPEHYACMVDLLGRSGLIAEAYELVIQLPVDLPAYTWEALLSSCRVHENFGLGKLVAQKLTDIQSTNVGILSKVQKQPPKILACPTRSNVRHEYFVKLFEGYLYRFITGFAIWQPDFVVLCCTKSYCDLTGLRCDIVVQLLRSTKAISQNSWLSNKR</sequence>
<dbReference type="Proteomes" id="UP000585474">
    <property type="component" value="Unassembled WGS sequence"/>
</dbReference>
<proteinExistence type="predicted"/>
<feature type="repeat" description="PPR" evidence="2">
    <location>
        <begin position="155"/>
        <end position="185"/>
    </location>
</feature>
<dbReference type="PROSITE" id="PS51375">
    <property type="entry name" value="PPR"/>
    <property type="match status" value="6"/>
</dbReference>
<dbReference type="Gene3D" id="1.25.40.10">
    <property type="entry name" value="Tetratricopeptide repeat domain"/>
    <property type="match status" value="7"/>
</dbReference>
<reference evidence="3 4" key="1">
    <citation type="submission" date="2019-07" db="EMBL/GenBank/DDBJ databases">
        <title>De Novo Assembly of kiwifruit Actinidia rufa.</title>
        <authorList>
            <person name="Sugita-Konishi S."/>
            <person name="Sato K."/>
            <person name="Mori E."/>
            <person name="Abe Y."/>
            <person name="Kisaki G."/>
            <person name="Hamano K."/>
            <person name="Suezawa K."/>
            <person name="Otani M."/>
            <person name="Fukuda T."/>
            <person name="Manabe T."/>
            <person name="Gomi K."/>
            <person name="Tabuchi M."/>
            <person name="Akimitsu K."/>
            <person name="Kataoka I."/>
        </authorList>
    </citation>
    <scope>NUCLEOTIDE SEQUENCE [LARGE SCALE GENOMIC DNA]</scope>
    <source>
        <strain evidence="4">cv. Fuchu</strain>
    </source>
</reference>
<feature type="repeat" description="PPR" evidence="2">
    <location>
        <begin position="31"/>
        <end position="61"/>
    </location>
</feature>
<organism evidence="3 4">
    <name type="scientific">Actinidia rufa</name>
    <dbReference type="NCBI Taxonomy" id="165716"/>
    <lineage>
        <taxon>Eukaryota</taxon>
        <taxon>Viridiplantae</taxon>
        <taxon>Streptophyta</taxon>
        <taxon>Embryophyta</taxon>
        <taxon>Tracheophyta</taxon>
        <taxon>Spermatophyta</taxon>
        <taxon>Magnoliopsida</taxon>
        <taxon>eudicotyledons</taxon>
        <taxon>Gunneridae</taxon>
        <taxon>Pentapetalae</taxon>
        <taxon>asterids</taxon>
        <taxon>Ericales</taxon>
        <taxon>Actinidiaceae</taxon>
        <taxon>Actinidia</taxon>
    </lineage>
</organism>
<dbReference type="InterPro" id="IPR002885">
    <property type="entry name" value="PPR_rpt"/>
</dbReference>
<protein>
    <submittedName>
        <fullName evidence="3">Pentatricopeptide repeat (PPR) superfamily protein</fullName>
    </submittedName>
</protein>
<evidence type="ECO:0000313" key="4">
    <source>
        <dbReference type="Proteomes" id="UP000585474"/>
    </source>
</evidence>
<dbReference type="InterPro" id="IPR011990">
    <property type="entry name" value="TPR-like_helical_dom_sf"/>
</dbReference>
<dbReference type="EMBL" id="BJWL01000008">
    <property type="protein sequence ID" value="GFY92104.1"/>
    <property type="molecule type" value="Genomic_DNA"/>
</dbReference>
<evidence type="ECO:0000256" key="2">
    <source>
        <dbReference type="PROSITE-ProRule" id="PRU00708"/>
    </source>
</evidence>
<gene>
    <name evidence="3" type="ORF">Acr_08g0005000</name>
</gene>
<dbReference type="Pfam" id="PF01535">
    <property type="entry name" value="PPR"/>
    <property type="match status" value="11"/>
</dbReference>
<dbReference type="NCBIfam" id="TIGR00756">
    <property type="entry name" value="PPR"/>
    <property type="match status" value="7"/>
</dbReference>
<dbReference type="GO" id="GO:0003723">
    <property type="term" value="F:RNA binding"/>
    <property type="evidence" value="ECO:0007669"/>
    <property type="project" value="InterPro"/>
</dbReference>
<dbReference type="PANTHER" id="PTHR47926:SF452">
    <property type="entry name" value="PENTATRICOPEPTIDE REPEAT-CONTAINING PROTEIN"/>
    <property type="match status" value="1"/>
</dbReference>
<feature type="repeat" description="PPR" evidence="2">
    <location>
        <begin position="62"/>
        <end position="96"/>
    </location>
</feature>
<dbReference type="GO" id="GO:0048731">
    <property type="term" value="P:system development"/>
    <property type="evidence" value="ECO:0007669"/>
    <property type="project" value="UniProtKB-ARBA"/>
</dbReference>
<keyword evidence="1" id="KW-0677">Repeat</keyword>
<dbReference type="SUPFAM" id="SSF48452">
    <property type="entry name" value="TPR-like"/>
    <property type="match status" value="1"/>
</dbReference>
<dbReference type="FunFam" id="1.25.40.10:FF:000090">
    <property type="entry name" value="Pentatricopeptide repeat-containing protein, chloroplastic"/>
    <property type="match status" value="1"/>
</dbReference>
<evidence type="ECO:0000313" key="3">
    <source>
        <dbReference type="EMBL" id="GFY92104.1"/>
    </source>
</evidence>
<dbReference type="FunFam" id="1.25.40.10:FF:000125">
    <property type="entry name" value="Pentatricopeptide repeat-containing protein"/>
    <property type="match status" value="1"/>
</dbReference>
<dbReference type="Pfam" id="PF13041">
    <property type="entry name" value="PPR_2"/>
    <property type="match status" value="1"/>
</dbReference>
<name>A0A7J0F084_9ERIC</name>